<feature type="transmembrane region" description="Helical" evidence="7">
    <location>
        <begin position="183"/>
        <end position="202"/>
    </location>
</feature>
<organism evidence="9 10">
    <name type="scientific">Selenomonas montiformis</name>
    <dbReference type="NCBI Taxonomy" id="2652285"/>
    <lineage>
        <taxon>Bacteria</taxon>
        <taxon>Bacillati</taxon>
        <taxon>Bacillota</taxon>
        <taxon>Negativicutes</taxon>
        <taxon>Selenomonadales</taxon>
        <taxon>Selenomonadaceae</taxon>
        <taxon>Selenomonas</taxon>
    </lineage>
</organism>
<evidence type="ECO:0000256" key="6">
    <source>
        <dbReference type="ARBA" id="ARBA00023136"/>
    </source>
</evidence>
<dbReference type="Pfam" id="PF00884">
    <property type="entry name" value="Sulfatase"/>
    <property type="match status" value="1"/>
</dbReference>
<keyword evidence="3 9" id="KW-0808">Transferase</keyword>
<dbReference type="CDD" id="cd16017">
    <property type="entry name" value="LptA"/>
    <property type="match status" value="1"/>
</dbReference>
<comment type="caution">
    <text evidence="9">The sequence shown here is derived from an EMBL/GenBank/DDBJ whole genome shotgun (WGS) entry which is preliminary data.</text>
</comment>
<dbReference type="PANTHER" id="PTHR30443:SF0">
    <property type="entry name" value="PHOSPHOETHANOLAMINE TRANSFERASE EPTA"/>
    <property type="match status" value="1"/>
</dbReference>
<dbReference type="EMBL" id="VUNL01000012">
    <property type="protein sequence ID" value="MSV25567.1"/>
    <property type="molecule type" value="Genomic_DNA"/>
</dbReference>
<evidence type="ECO:0000259" key="8">
    <source>
        <dbReference type="Pfam" id="PF00884"/>
    </source>
</evidence>
<name>A0A6I2UWF3_9FIRM</name>
<dbReference type="InterPro" id="IPR000917">
    <property type="entry name" value="Sulfatase_N"/>
</dbReference>
<feature type="transmembrane region" description="Helical" evidence="7">
    <location>
        <begin position="12"/>
        <end position="30"/>
    </location>
</feature>
<feature type="domain" description="Sulfatase N-terminal" evidence="8">
    <location>
        <begin position="288"/>
        <end position="568"/>
    </location>
</feature>
<dbReference type="GO" id="GO:0009244">
    <property type="term" value="P:lipopolysaccharide core region biosynthetic process"/>
    <property type="evidence" value="ECO:0007669"/>
    <property type="project" value="TreeGrafter"/>
</dbReference>
<keyword evidence="5 7" id="KW-1133">Transmembrane helix</keyword>
<comment type="subcellular location">
    <subcellularLocation>
        <location evidence="1">Cell membrane</location>
        <topology evidence="1">Multi-pass membrane protein</topology>
    </subcellularLocation>
</comment>
<evidence type="ECO:0000256" key="3">
    <source>
        <dbReference type="ARBA" id="ARBA00022679"/>
    </source>
</evidence>
<keyword evidence="6 7" id="KW-0472">Membrane</keyword>
<dbReference type="InterPro" id="IPR058130">
    <property type="entry name" value="PEA_transf_C"/>
</dbReference>
<evidence type="ECO:0000256" key="7">
    <source>
        <dbReference type="SAM" id="Phobius"/>
    </source>
</evidence>
<evidence type="ECO:0000256" key="2">
    <source>
        <dbReference type="ARBA" id="ARBA00022475"/>
    </source>
</evidence>
<dbReference type="SUPFAM" id="SSF53649">
    <property type="entry name" value="Alkaline phosphatase-like"/>
    <property type="match status" value="1"/>
</dbReference>
<evidence type="ECO:0000313" key="9">
    <source>
        <dbReference type="EMBL" id="MSV25567.1"/>
    </source>
</evidence>
<reference evidence="9 10" key="1">
    <citation type="submission" date="2019-08" db="EMBL/GenBank/DDBJ databases">
        <title>In-depth cultivation of the pig gut microbiome towards novel bacterial diversity and tailored functional studies.</title>
        <authorList>
            <person name="Wylensek D."/>
            <person name="Hitch T.C.A."/>
            <person name="Clavel T."/>
        </authorList>
    </citation>
    <scope>NUCLEOTIDE SEQUENCE [LARGE SCALE GENOMIC DNA]</scope>
    <source>
        <strain evidence="10">WCA-380-WT-3B3</strain>
    </source>
</reference>
<keyword evidence="10" id="KW-1185">Reference proteome</keyword>
<sequence>MNISTEHQDHLIRWLTAAAVYFLLLIAFYIDIGQDMGAEYFLPLLLPMLAALVLVQYGTRVPLFSWAALPNLLTGVGWCVTFPLLYAWTYQSTWYQSKICFDFCVGTALFLLLTAVEGALHRLGHVRLTAAFLSVLNFLALIIPFLQAAYYCIVWHCLSPASVMALYLTNYRESIDFIQSNVGLIPTLLIVVGFGLFLFLCWRGHMAFARRTLAEDTTAGRMGAMAFLTVAAIAAEAWYLPQTSVADLWNDVRSYVSQTQEYSVGHDERLDSLMIDSRTTLAAKAPGTVILVIGESASRNYMKAYTPDFPYEDTPWLSQKLASGDPGFLPFDNVYSSWSQTVPVLQRALTEQSQYNGKEFFDSASIVDVARKAGYETWWFSNQGRYGQYDSAITLVAKTADHAEWTDDSYNFSDKYDETLLQYLTRLDPNRNNFVVLHIMGSHIYYNNRYPASFEQFRTEEGDSVVSSLPSYANSILYTDYVLSQVFDYAQKNLNLQAMVYFSDHGENLEISHNPDVFSFDMVRIPMWIYLSPAYRQALPGHTQALRRHRSRYFTNDMLYDTICGLLNAPSGRYNPEQDFASSSYGFYRKDLTTMLGQHRLTEDPDGLPEEPAPMP</sequence>
<evidence type="ECO:0000256" key="4">
    <source>
        <dbReference type="ARBA" id="ARBA00022692"/>
    </source>
</evidence>
<evidence type="ECO:0000313" key="10">
    <source>
        <dbReference type="Proteomes" id="UP000430222"/>
    </source>
</evidence>
<feature type="transmembrane region" description="Helical" evidence="7">
    <location>
        <begin position="37"/>
        <end position="57"/>
    </location>
</feature>
<dbReference type="GO" id="GO:0016776">
    <property type="term" value="F:phosphotransferase activity, phosphate group as acceptor"/>
    <property type="evidence" value="ECO:0007669"/>
    <property type="project" value="TreeGrafter"/>
</dbReference>
<evidence type="ECO:0000256" key="1">
    <source>
        <dbReference type="ARBA" id="ARBA00004651"/>
    </source>
</evidence>
<dbReference type="Gene3D" id="3.40.720.10">
    <property type="entry name" value="Alkaline Phosphatase, subunit A"/>
    <property type="match status" value="1"/>
</dbReference>
<evidence type="ECO:0000256" key="5">
    <source>
        <dbReference type="ARBA" id="ARBA00022989"/>
    </source>
</evidence>
<feature type="transmembrane region" description="Helical" evidence="7">
    <location>
        <begin position="99"/>
        <end position="120"/>
    </location>
</feature>
<proteinExistence type="predicted"/>
<dbReference type="Proteomes" id="UP000430222">
    <property type="component" value="Unassembled WGS sequence"/>
</dbReference>
<dbReference type="RefSeq" id="WP_154621325.1">
    <property type="nucleotide sequence ID" value="NZ_VUNL01000012.1"/>
</dbReference>
<dbReference type="InterPro" id="IPR040423">
    <property type="entry name" value="PEA_transferase"/>
</dbReference>
<dbReference type="GO" id="GO:0005886">
    <property type="term" value="C:plasma membrane"/>
    <property type="evidence" value="ECO:0007669"/>
    <property type="project" value="UniProtKB-SubCell"/>
</dbReference>
<dbReference type="PANTHER" id="PTHR30443">
    <property type="entry name" value="INNER MEMBRANE PROTEIN"/>
    <property type="match status" value="1"/>
</dbReference>
<protein>
    <submittedName>
        <fullName evidence="9">Phosphoethanolamine transferase</fullName>
    </submittedName>
</protein>
<feature type="transmembrane region" description="Helical" evidence="7">
    <location>
        <begin position="63"/>
        <end position="87"/>
    </location>
</feature>
<accession>A0A6I2UWF3</accession>
<dbReference type="AlphaFoldDB" id="A0A6I2UWF3"/>
<gene>
    <name evidence="9" type="ORF">FYJ78_10410</name>
</gene>
<keyword evidence="4 7" id="KW-0812">Transmembrane</keyword>
<dbReference type="InterPro" id="IPR017850">
    <property type="entry name" value="Alkaline_phosphatase_core_sf"/>
</dbReference>
<keyword evidence="2" id="KW-1003">Cell membrane</keyword>